<dbReference type="Proteomes" id="UP000186601">
    <property type="component" value="Unassembled WGS sequence"/>
</dbReference>
<comment type="caution">
    <text evidence="1">The sequence shown here is derived from an EMBL/GenBank/DDBJ whole genome shotgun (WGS) entry which is preliminary data.</text>
</comment>
<organism evidence="1 2">
    <name type="scientific">Hermanssonia centrifuga</name>
    <dbReference type="NCBI Taxonomy" id="98765"/>
    <lineage>
        <taxon>Eukaryota</taxon>
        <taxon>Fungi</taxon>
        <taxon>Dikarya</taxon>
        <taxon>Basidiomycota</taxon>
        <taxon>Agaricomycotina</taxon>
        <taxon>Agaricomycetes</taxon>
        <taxon>Polyporales</taxon>
        <taxon>Meruliaceae</taxon>
        <taxon>Hermanssonia</taxon>
    </lineage>
</organism>
<reference evidence="1 2" key="1">
    <citation type="submission" date="2018-02" db="EMBL/GenBank/DDBJ databases">
        <title>Genome sequence of the basidiomycete white-rot fungus Phlebia centrifuga.</title>
        <authorList>
            <person name="Granchi Z."/>
            <person name="Peng M."/>
            <person name="de Vries R.P."/>
            <person name="Hilden K."/>
            <person name="Makela M.R."/>
            <person name="Grigoriev I."/>
            <person name="Riley R."/>
        </authorList>
    </citation>
    <scope>NUCLEOTIDE SEQUENCE [LARGE SCALE GENOMIC DNA]</scope>
    <source>
        <strain evidence="1 2">FBCC195</strain>
    </source>
</reference>
<protein>
    <submittedName>
        <fullName evidence="1">Uncharacterized protein</fullName>
    </submittedName>
</protein>
<sequence>MSFYFGGGSVVEHLGRDLLNQMVNAADFPLPQAQPTNSKRGRDAQDNLESAVPQQNLNAIASTSALAARWGPSTSGPSTSSEVTADHLTRDQTRPLFSDAFANLAATKDPKMTILPAHRNELGCLSLHPTLRPDNVASSSSNQQDTWNSLAQIFSWPVLSETHLDQPSYTSTVNGLPDHQFSSFAYNAVPSGAPIDDVTLDMWSSAPTNFGVGNPFSPINRWQDWDAYVNNSSMGLDDNPGELQPL</sequence>
<proteinExistence type="predicted"/>
<evidence type="ECO:0000313" key="2">
    <source>
        <dbReference type="Proteomes" id="UP000186601"/>
    </source>
</evidence>
<accession>A0A2R6NFS9</accession>
<name>A0A2R6NFS9_9APHY</name>
<gene>
    <name evidence="1" type="ORF">PHLCEN_2v12899</name>
</gene>
<keyword evidence="2" id="KW-1185">Reference proteome</keyword>
<evidence type="ECO:0000313" key="1">
    <source>
        <dbReference type="EMBL" id="PSR71245.1"/>
    </source>
</evidence>
<dbReference type="EMBL" id="MLYV02001290">
    <property type="protein sequence ID" value="PSR71245.1"/>
    <property type="molecule type" value="Genomic_DNA"/>
</dbReference>
<dbReference type="AlphaFoldDB" id="A0A2R6NFS9"/>